<accession>A0A644WKR3</accession>
<proteinExistence type="predicted"/>
<evidence type="ECO:0000313" key="1">
    <source>
        <dbReference type="EMBL" id="MPM04382.1"/>
    </source>
</evidence>
<dbReference type="EMBL" id="VSSQ01001034">
    <property type="protein sequence ID" value="MPM04382.1"/>
    <property type="molecule type" value="Genomic_DNA"/>
</dbReference>
<sequence>MKKKRPGWVIAVFVILSFFGFGSSAAESKTYWHFTIKAFVDLPDTNGVEWAWITMVEYDAAKAYPAEAEVAAEYGGELKGTVFAFVRGAAWRSAHRYFRDASCSGRPSKSETFWEMSESDSVFAMGQLISSQPFRGLPGTVPPEPDSFRFGFTKRRILRPDGTWFEPESRVNIFTGAINAEGSPREETRGDFYLQVVNYPDNLEHHRRCGKAWAEQYLTAFRTFHIVDSIPAFGGYVFGQKSLHPGSRKRFVYHVERSASPDHPRWKQRTM</sequence>
<dbReference type="AlphaFoldDB" id="A0A644WKR3"/>
<name>A0A644WKR3_9ZZZZ</name>
<gene>
    <name evidence="1" type="ORF">SDC9_50659</name>
</gene>
<comment type="caution">
    <text evidence="1">The sequence shown here is derived from an EMBL/GenBank/DDBJ whole genome shotgun (WGS) entry which is preliminary data.</text>
</comment>
<organism evidence="1">
    <name type="scientific">bioreactor metagenome</name>
    <dbReference type="NCBI Taxonomy" id="1076179"/>
    <lineage>
        <taxon>unclassified sequences</taxon>
        <taxon>metagenomes</taxon>
        <taxon>ecological metagenomes</taxon>
    </lineage>
</organism>
<reference evidence="1" key="1">
    <citation type="submission" date="2019-08" db="EMBL/GenBank/DDBJ databases">
        <authorList>
            <person name="Kucharzyk K."/>
            <person name="Murdoch R.W."/>
            <person name="Higgins S."/>
            <person name="Loffler F."/>
        </authorList>
    </citation>
    <scope>NUCLEOTIDE SEQUENCE</scope>
</reference>
<protein>
    <submittedName>
        <fullName evidence="1">Uncharacterized protein</fullName>
    </submittedName>
</protein>